<accession>A0A395VA04</accession>
<name>A0A395VA04_9FIRM</name>
<dbReference type="RefSeq" id="WP_118097027.1">
    <property type="nucleotide sequence ID" value="NZ_QRVL01000003.1"/>
</dbReference>
<reference evidence="1 2" key="1">
    <citation type="submission" date="2018-08" db="EMBL/GenBank/DDBJ databases">
        <title>A genome reference for cultivated species of the human gut microbiota.</title>
        <authorList>
            <person name="Zou Y."/>
            <person name="Xue W."/>
            <person name="Luo G."/>
        </authorList>
    </citation>
    <scope>NUCLEOTIDE SEQUENCE [LARGE SCALE GENOMIC DNA]</scope>
    <source>
        <strain evidence="1 2">AF22-12AC</strain>
    </source>
</reference>
<dbReference type="InterPro" id="IPR027304">
    <property type="entry name" value="Trigger_fact/SurA_dom_sf"/>
</dbReference>
<proteinExistence type="predicted"/>
<dbReference type="SUPFAM" id="SSF109998">
    <property type="entry name" value="Triger factor/SurA peptide-binding domain-like"/>
    <property type="match status" value="1"/>
</dbReference>
<organism evidence="1 2">
    <name type="scientific">Roseburia hominis</name>
    <dbReference type="NCBI Taxonomy" id="301301"/>
    <lineage>
        <taxon>Bacteria</taxon>
        <taxon>Bacillati</taxon>
        <taxon>Bacillota</taxon>
        <taxon>Clostridia</taxon>
        <taxon>Lachnospirales</taxon>
        <taxon>Lachnospiraceae</taxon>
        <taxon>Roseburia</taxon>
    </lineage>
</organism>
<dbReference type="AlphaFoldDB" id="A0A395VA04"/>
<evidence type="ECO:0000313" key="1">
    <source>
        <dbReference type="EMBL" id="RGS41261.1"/>
    </source>
</evidence>
<dbReference type="Proteomes" id="UP000266172">
    <property type="component" value="Unassembled WGS sequence"/>
</dbReference>
<sequence length="217" mass="25197">MRQKLRFTAVLVVLVIVLGTASYREQGKRQKLSFPESLDLVVVTVGGEQVTLREMAFYIAYEEGSMEDAAIIYNPDNTDEYWRLYTNHTFLREQAKQTVVDMTIHDTLFYQRATAEKITLSEEEEQYLANDQQDFWSDLTEEQRARLGVDEETIDASMRKMALAQKYQSILAEMEQVDYEDYSIGGTEYEKLLAQHTCELDETTWDRVPFGSITVDH</sequence>
<dbReference type="EMBL" id="QRVL01000003">
    <property type="protein sequence ID" value="RGS41261.1"/>
    <property type="molecule type" value="Genomic_DNA"/>
</dbReference>
<gene>
    <name evidence="1" type="ORF">DWX93_06290</name>
</gene>
<comment type="caution">
    <text evidence="1">The sequence shown here is derived from an EMBL/GenBank/DDBJ whole genome shotgun (WGS) entry which is preliminary data.</text>
</comment>
<protein>
    <submittedName>
        <fullName evidence="1">Uncharacterized protein</fullName>
    </submittedName>
</protein>
<evidence type="ECO:0000313" key="2">
    <source>
        <dbReference type="Proteomes" id="UP000266172"/>
    </source>
</evidence>